<comment type="caution">
    <text evidence="10">The sequence shown here is derived from an EMBL/GenBank/DDBJ whole genome shotgun (WGS) entry which is preliminary data.</text>
</comment>
<protein>
    <recommendedName>
        <fullName evidence="12">Alpha beta-hydrolase</fullName>
    </recommendedName>
</protein>
<evidence type="ECO:0000256" key="1">
    <source>
        <dbReference type="ARBA" id="ARBA00009431"/>
    </source>
</evidence>
<dbReference type="Pfam" id="PF07944">
    <property type="entry name" value="Beta-AFase-like_GH127_cat"/>
    <property type="match status" value="1"/>
</dbReference>
<dbReference type="InterPro" id="IPR049046">
    <property type="entry name" value="Beta-AFase-like_GH127_middle"/>
</dbReference>
<dbReference type="PANTHER" id="PTHR11802:SF453">
    <property type="entry name" value="S1, PUTATIVE-RELATED"/>
    <property type="match status" value="1"/>
</dbReference>
<organism evidence="10 11">
    <name type="scientific">Lentinula edodes</name>
    <name type="common">Shiitake mushroom</name>
    <name type="synonym">Lentinus edodes</name>
    <dbReference type="NCBI Taxonomy" id="5353"/>
    <lineage>
        <taxon>Eukaryota</taxon>
        <taxon>Fungi</taxon>
        <taxon>Dikarya</taxon>
        <taxon>Basidiomycota</taxon>
        <taxon>Agaricomycotina</taxon>
        <taxon>Agaricomycetes</taxon>
        <taxon>Agaricomycetidae</taxon>
        <taxon>Agaricales</taxon>
        <taxon>Marasmiineae</taxon>
        <taxon>Omphalotaceae</taxon>
        <taxon>Lentinula</taxon>
    </lineage>
</organism>
<dbReference type="GO" id="GO:0004185">
    <property type="term" value="F:serine-type carboxypeptidase activity"/>
    <property type="evidence" value="ECO:0007669"/>
    <property type="project" value="InterPro"/>
</dbReference>
<evidence type="ECO:0008006" key="12">
    <source>
        <dbReference type="Google" id="ProtNLM"/>
    </source>
</evidence>
<keyword evidence="4" id="KW-0378">Hydrolase</keyword>
<dbReference type="Pfam" id="PF20736">
    <property type="entry name" value="Glyco_hydro127M"/>
    <property type="match status" value="1"/>
</dbReference>
<dbReference type="Pfam" id="PF00450">
    <property type="entry name" value="Peptidase_S10"/>
    <property type="match status" value="1"/>
</dbReference>
<evidence type="ECO:0000313" key="10">
    <source>
        <dbReference type="EMBL" id="GAV99576.1"/>
    </source>
</evidence>
<sequence length="1161" mass="127769">MVRTFASLLLPISAFLSAAVGQTGLAPKQYLSLPLGSIRPTGWLYDQLIVQTNGLAGHEHEFYDYVSETDWMGGPSYYSSLEEAGSYWFNAMVPNGILANNSGIIQRTQEFLDYVLAHQDSTGWMGPEVNTTKPRYLWGRYPFMFGAIQMVEYNPDLTDQVVDAFYKFVTLANQMLHNGEGVEAWTQTRWEDFVMTLQWLYDFHPNGNEALLIDTMEQLKYTGVPWEEVFEAQYFPTIATDDLPNPLGYVLSWHGVNMAEGLKALPATYRFTHNQSDLDRASEGWDLLFQYHGRPSGIYAADEYLAGLEAARGTELCLVVETMFSGSYLYQVIGDPKYVDRVERIAYNALPAELTGDFWSRQYLQQQNQIAAKNMTPNPFPNDGPYSNVFGLEPNYPCCTVNHPQGWPKFITNAFVITADQSSLAQVYLGPFQTKTTLAAENPVTVTVNTIYPFSDTLNTTITAAKAFTYYVRIPSWVVNGTISINGGTLSAVSPTNGLQAVQVEAGTTTFVLDLPAEITTENRPHGSIAVHRGPLHYAFDIPRTSKILTQNGEQPLAKDLEFDASTAWEYAIDPSTLQFVNKPPASGTLPSPVFDSGLPPLSMTVTACPIDWPVAGSTFAASPPTKPTCTGAQKTITLTPYGATKLRIGEFPVFTAKSWCHKCSASLLSEPCAKLRENSPHPGVVLAMAFFFLIALFICVISSNIRWSNGLPLGPARITQTSANLPDVDISYVNNSGICETTPGVQQMSGYISVGKNMNMWFWFFEARNSPETAPFTLWLNGGPGCSSMIGLFQENGPCHVNADLTTTINPYSWNNLSNMIYIDQPIGTGFSYGTDTVNSTESAAPFVWTAFQMLFETTQFAKFESREFIFATESYGGHYGPSFVTYFDQQNSLIQSGAIQGEQILVSALMINNGWYDPLLQNKAYVDFATDAPGYGQLQSDEVIAKLNEAFYGSNGCQAQEQACYDAGNSSASNKICNTADNFCIDNVFVPAVGNRDSDDLRQNSSALFPPEYYVDYLQQASIQSAIGAEAKYSECPDAPYELFTKTGDDARTWLPQLGALADSKLKLLIWAGDADINCNWLGGHASVLAMDWYGSAELANTSFTNMTIDGTPVAAVQNVDNFSFARVYASGHEVPAFQPSKLPTESSATEHRAIIKPP</sequence>
<keyword evidence="11" id="KW-1185">Reference proteome</keyword>
<keyword evidence="2" id="KW-0121">Carboxypeptidase</keyword>
<dbReference type="Gene3D" id="3.40.50.1820">
    <property type="entry name" value="alpha/beta hydrolase"/>
    <property type="match status" value="1"/>
</dbReference>
<feature type="compositionally biased region" description="Basic and acidic residues" evidence="6">
    <location>
        <begin position="1151"/>
        <end position="1161"/>
    </location>
</feature>
<dbReference type="Gene3D" id="1.10.287.410">
    <property type="match status" value="1"/>
</dbReference>
<feature type="domain" description="Non-reducing end beta-L-arabinofuranosidase-like GH127 catalytic" evidence="8">
    <location>
        <begin position="268"/>
        <end position="410"/>
    </location>
</feature>
<dbReference type="AlphaFoldDB" id="A0A1Q3DX35"/>
<feature type="region of interest" description="Disordered" evidence="6">
    <location>
        <begin position="1142"/>
        <end position="1161"/>
    </location>
</feature>
<dbReference type="PRINTS" id="PR00724">
    <property type="entry name" value="CRBOXYPTASEC"/>
</dbReference>
<dbReference type="SUPFAM" id="SSF48208">
    <property type="entry name" value="Six-hairpin glycosidases"/>
    <property type="match status" value="1"/>
</dbReference>
<dbReference type="InterPro" id="IPR012878">
    <property type="entry name" value="Beta-AFase-like_GH127_cat"/>
</dbReference>
<evidence type="ECO:0000259" key="9">
    <source>
        <dbReference type="Pfam" id="PF20736"/>
    </source>
</evidence>
<comment type="similarity">
    <text evidence="1">Belongs to the peptidase S10 family.</text>
</comment>
<gene>
    <name evidence="10" type="ORF">LENED_001040</name>
</gene>
<reference evidence="10 11" key="2">
    <citation type="submission" date="2017-02" db="EMBL/GenBank/DDBJ databases">
        <title>A genome survey and senescence transcriptome analysis in Lentinula edodes.</title>
        <authorList>
            <person name="Sakamoto Y."/>
            <person name="Nakade K."/>
            <person name="Sato S."/>
            <person name="Yoshida Y."/>
            <person name="Miyazaki K."/>
            <person name="Natsume S."/>
            <person name="Konno N."/>
        </authorList>
    </citation>
    <scope>NUCLEOTIDE SEQUENCE [LARGE SCALE GENOMIC DNA]</scope>
    <source>
        <strain evidence="10 11">NBRC 111202</strain>
    </source>
</reference>
<evidence type="ECO:0000256" key="2">
    <source>
        <dbReference type="ARBA" id="ARBA00022645"/>
    </source>
</evidence>
<feature type="signal peptide" evidence="7">
    <location>
        <begin position="1"/>
        <end position="21"/>
    </location>
</feature>
<dbReference type="SUPFAM" id="SSF53474">
    <property type="entry name" value="alpha/beta-Hydrolases"/>
    <property type="match status" value="1"/>
</dbReference>
<dbReference type="PANTHER" id="PTHR11802">
    <property type="entry name" value="SERINE PROTEASE FAMILY S10 SERINE CARBOXYPEPTIDASE"/>
    <property type="match status" value="1"/>
</dbReference>
<keyword evidence="7" id="KW-0732">Signal</keyword>
<proteinExistence type="inferred from homology"/>
<evidence type="ECO:0000256" key="3">
    <source>
        <dbReference type="ARBA" id="ARBA00022670"/>
    </source>
</evidence>
<dbReference type="GO" id="GO:0006508">
    <property type="term" value="P:proteolysis"/>
    <property type="evidence" value="ECO:0007669"/>
    <property type="project" value="UniProtKB-KW"/>
</dbReference>
<dbReference type="STRING" id="5353.A0A1Q3DX35"/>
<evidence type="ECO:0000256" key="6">
    <source>
        <dbReference type="SAM" id="MobiDB-lite"/>
    </source>
</evidence>
<dbReference type="GO" id="GO:0005975">
    <property type="term" value="P:carbohydrate metabolic process"/>
    <property type="evidence" value="ECO:0007669"/>
    <property type="project" value="InterPro"/>
</dbReference>
<name>A0A1Q3DX35_LENED</name>
<dbReference type="EMBL" id="BDGU01000015">
    <property type="protein sequence ID" value="GAV99576.1"/>
    <property type="molecule type" value="Genomic_DNA"/>
</dbReference>
<dbReference type="InterPro" id="IPR008928">
    <property type="entry name" value="6-hairpin_glycosidase_sf"/>
</dbReference>
<reference evidence="10 11" key="1">
    <citation type="submission" date="2016-08" db="EMBL/GenBank/DDBJ databases">
        <authorList>
            <consortium name="Lentinula edodes genome sequencing consortium"/>
            <person name="Sakamoto Y."/>
            <person name="Nakade K."/>
            <person name="Sato S."/>
            <person name="Yoshida Y."/>
            <person name="Miyazaki K."/>
            <person name="Natsume S."/>
            <person name="Konno N."/>
        </authorList>
    </citation>
    <scope>NUCLEOTIDE SEQUENCE [LARGE SCALE GENOMIC DNA]</scope>
    <source>
        <strain evidence="10 11">NBRC 111202</strain>
    </source>
</reference>
<evidence type="ECO:0000259" key="8">
    <source>
        <dbReference type="Pfam" id="PF07944"/>
    </source>
</evidence>
<keyword evidence="3" id="KW-0645">Protease</keyword>
<accession>A0A1Q3DX35</accession>
<evidence type="ECO:0000256" key="5">
    <source>
        <dbReference type="ARBA" id="ARBA00023180"/>
    </source>
</evidence>
<evidence type="ECO:0000256" key="4">
    <source>
        <dbReference type="ARBA" id="ARBA00022801"/>
    </source>
</evidence>
<keyword evidence="5" id="KW-0325">Glycoprotein</keyword>
<dbReference type="InterPro" id="IPR029058">
    <property type="entry name" value="AB_hydrolase_fold"/>
</dbReference>
<evidence type="ECO:0000313" key="11">
    <source>
        <dbReference type="Proteomes" id="UP000188533"/>
    </source>
</evidence>
<dbReference type="GO" id="GO:0000324">
    <property type="term" value="C:fungal-type vacuole"/>
    <property type="evidence" value="ECO:0007669"/>
    <property type="project" value="TreeGrafter"/>
</dbReference>
<evidence type="ECO:0000256" key="7">
    <source>
        <dbReference type="SAM" id="SignalP"/>
    </source>
</evidence>
<dbReference type="Proteomes" id="UP000188533">
    <property type="component" value="Unassembled WGS sequence"/>
</dbReference>
<dbReference type="InterPro" id="IPR001563">
    <property type="entry name" value="Peptidase_S10"/>
</dbReference>
<feature type="domain" description="Non-reducing end beta-L-arabinofuranosidase-like GH127 middle" evidence="9">
    <location>
        <begin position="435"/>
        <end position="508"/>
    </location>
</feature>
<feature type="chain" id="PRO_5012614247" description="Alpha beta-hydrolase" evidence="7">
    <location>
        <begin position="22"/>
        <end position="1161"/>
    </location>
</feature>